<dbReference type="PROSITE" id="PS50109">
    <property type="entry name" value="HIS_KIN"/>
    <property type="match status" value="1"/>
</dbReference>
<evidence type="ECO:0000313" key="15">
    <source>
        <dbReference type="EMBL" id="ALS75800.1"/>
    </source>
</evidence>
<feature type="transmembrane region" description="Helical" evidence="13">
    <location>
        <begin position="41"/>
        <end position="59"/>
    </location>
</feature>
<keyword evidence="16" id="KW-1185">Reference proteome</keyword>
<feature type="transmembrane region" description="Helical" evidence="13">
    <location>
        <begin position="12"/>
        <end position="29"/>
    </location>
</feature>
<protein>
    <recommendedName>
        <fullName evidence="3">histidine kinase</fullName>
        <ecNumber evidence="3">2.7.13.3</ecNumber>
    </recommendedName>
</protein>
<keyword evidence="12 13" id="KW-0472">Membrane</keyword>
<comment type="subcellular location">
    <subcellularLocation>
        <location evidence="2">Cell membrane</location>
        <topology evidence="2">Multi-pass membrane protein</topology>
    </subcellularLocation>
</comment>
<reference evidence="15" key="1">
    <citation type="submission" date="2016-01" db="EMBL/GenBank/DDBJ databases">
        <title>Complete genome of Planococcus rifietoensis type strain M8.</title>
        <authorList>
            <person name="See-Too W.S."/>
        </authorList>
    </citation>
    <scope>NUCLEOTIDE SEQUENCE [LARGE SCALE GENOMIC DNA]</scope>
    <source>
        <strain evidence="15">M8</strain>
    </source>
</reference>
<dbReference type="GO" id="GO:0005886">
    <property type="term" value="C:plasma membrane"/>
    <property type="evidence" value="ECO:0007669"/>
    <property type="project" value="UniProtKB-SubCell"/>
</dbReference>
<dbReference type="RefSeq" id="WP_058382503.1">
    <property type="nucleotide sequence ID" value="NZ_CP013659.2"/>
</dbReference>
<dbReference type="Proteomes" id="UP000067683">
    <property type="component" value="Chromosome"/>
</dbReference>
<dbReference type="PANTHER" id="PTHR45453:SF2">
    <property type="entry name" value="HISTIDINE KINASE"/>
    <property type="match status" value="1"/>
</dbReference>
<dbReference type="EMBL" id="CP013659">
    <property type="protein sequence ID" value="ALS75800.1"/>
    <property type="molecule type" value="Genomic_DNA"/>
</dbReference>
<evidence type="ECO:0000313" key="16">
    <source>
        <dbReference type="Proteomes" id="UP000067683"/>
    </source>
</evidence>
<dbReference type="KEGG" id="prt:AUC31_11620"/>
<organism evidence="15 16">
    <name type="scientific">Planococcus rifietoensis</name>
    <dbReference type="NCBI Taxonomy" id="200991"/>
    <lineage>
        <taxon>Bacteria</taxon>
        <taxon>Bacillati</taxon>
        <taxon>Bacillota</taxon>
        <taxon>Bacilli</taxon>
        <taxon>Bacillales</taxon>
        <taxon>Caryophanaceae</taxon>
        <taxon>Planococcus</taxon>
    </lineage>
</organism>
<evidence type="ECO:0000256" key="11">
    <source>
        <dbReference type="ARBA" id="ARBA00023012"/>
    </source>
</evidence>
<sequence>MFWAYVNDMKSWVFYFIAALGAADVLLWLDAGLAVELSSLLYMNALLLIALALFIIWRYRRETAYSRQLVRLEGEAAADWHELLPEAKFKRDEQMNQVLQAAAASMAAQLNELRQQNLIQADYTAAWVHEAKAPLTAIRLLIDSNRSAPGMQRIEAEWLRLFLLVDQQLYISRLSSLEADYAVDSLMLKDVVAPEVRELMAWCREKDLEIELDGLDINVLSDKKWGRFVLRQILSNAVKYSPEGRTIHISARTDSTGHSILRVQDEGPGIPEHDLPRIFDKGFTGGTGRLHNAATGLGLYLAKTVSDKIGITLSADSRTGHGTTMEIAFPLENDFDHIRK</sequence>
<evidence type="ECO:0000256" key="12">
    <source>
        <dbReference type="ARBA" id="ARBA00023136"/>
    </source>
</evidence>
<comment type="catalytic activity">
    <reaction evidence="1">
        <text>ATP + protein L-histidine = ADP + protein N-phospho-L-histidine.</text>
        <dbReference type="EC" id="2.7.13.3"/>
    </reaction>
</comment>
<dbReference type="EC" id="2.7.13.3" evidence="3"/>
<keyword evidence="5" id="KW-0808">Transferase</keyword>
<keyword evidence="6 13" id="KW-0812">Transmembrane</keyword>
<dbReference type="InterPro" id="IPR036097">
    <property type="entry name" value="HisK_dim/P_sf"/>
</dbReference>
<proteinExistence type="predicted"/>
<dbReference type="InterPro" id="IPR036890">
    <property type="entry name" value="HATPase_C_sf"/>
</dbReference>
<evidence type="ECO:0000256" key="13">
    <source>
        <dbReference type="SAM" id="Phobius"/>
    </source>
</evidence>
<accession>A0A0U2XT53</accession>
<dbReference type="InterPro" id="IPR003594">
    <property type="entry name" value="HATPase_dom"/>
</dbReference>
<dbReference type="InterPro" id="IPR005467">
    <property type="entry name" value="His_kinase_dom"/>
</dbReference>
<dbReference type="PANTHER" id="PTHR45453">
    <property type="entry name" value="PHOSPHATE REGULON SENSOR PROTEIN PHOR"/>
    <property type="match status" value="1"/>
</dbReference>
<feature type="domain" description="Histidine kinase" evidence="14">
    <location>
        <begin position="126"/>
        <end position="333"/>
    </location>
</feature>
<evidence type="ECO:0000256" key="6">
    <source>
        <dbReference type="ARBA" id="ARBA00022692"/>
    </source>
</evidence>
<gene>
    <name evidence="15" type="ORF">AUC31_11620</name>
</gene>
<evidence type="ECO:0000256" key="3">
    <source>
        <dbReference type="ARBA" id="ARBA00012438"/>
    </source>
</evidence>
<evidence type="ECO:0000259" key="14">
    <source>
        <dbReference type="PROSITE" id="PS50109"/>
    </source>
</evidence>
<keyword evidence="10 13" id="KW-1133">Transmembrane helix</keyword>
<evidence type="ECO:0000256" key="1">
    <source>
        <dbReference type="ARBA" id="ARBA00000085"/>
    </source>
</evidence>
<dbReference type="InterPro" id="IPR004358">
    <property type="entry name" value="Sig_transdc_His_kin-like_C"/>
</dbReference>
<dbReference type="GO" id="GO:0004721">
    <property type="term" value="F:phosphoprotein phosphatase activity"/>
    <property type="evidence" value="ECO:0007669"/>
    <property type="project" value="TreeGrafter"/>
</dbReference>
<dbReference type="STRING" id="200991.AUC31_11620"/>
<keyword evidence="9" id="KW-0067">ATP-binding</keyword>
<dbReference type="InterPro" id="IPR050351">
    <property type="entry name" value="BphY/WalK/GraS-like"/>
</dbReference>
<keyword evidence="11" id="KW-0902">Two-component regulatory system</keyword>
<evidence type="ECO:0000256" key="10">
    <source>
        <dbReference type="ARBA" id="ARBA00022989"/>
    </source>
</evidence>
<evidence type="ECO:0000256" key="7">
    <source>
        <dbReference type="ARBA" id="ARBA00022741"/>
    </source>
</evidence>
<evidence type="ECO:0000256" key="4">
    <source>
        <dbReference type="ARBA" id="ARBA00022475"/>
    </source>
</evidence>
<dbReference type="SMART" id="SM00387">
    <property type="entry name" value="HATPase_c"/>
    <property type="match status" value="1"/>
</dbReference>
<dbReference type="SUPFAM" id="SSF55874">
    <property type="entry name" value="ATPase domain of HSP90 chaperone/DNA topoisomerase II/histidine kinase"/>
    <property type="match status" value="1"/>
</dbReference>
<name>A0A0U2XT53_9BACL</name>
<evidence type="ECO:0000256" key="5">
    <source>
        <dbReference type="ARBA" id="ARBA00022679"/>
    </source>
</evidence>
<dbReference type="GO" id="GO:0016036">
    <property type="term" value="P:cellular response to phosphate starvation"/>
    <property type="evidence" value="ECO:0007669"/>
    <property type="project" value="TreeGrafter"/>
</dbReference>
<dbReference type="GO" id="GO:0005524">
    <property type="term" value="F:ATP binding"/>
    <property type="evidence" value="ECO:0007669"/>
    <property type="project" value="UniProtKB-KW"/>
</dbReference>
<keyword evidence="8 15" id="KW-0418">Kinase</keyword>
<dbReference type="Gene3D" id="3.30.565.10">
    <property type="entry name" value="Histidine kinase-like ATPase, C-terminal domain"/>
    <property type="match status" value="1"/>
</dbReference>
<evidence type="ECO:0000256" key="2">
    <source>
        <dbReference type="ARBA" id="ARBA00004651"/>
    </source>
</evidence>
<dbReference type="SUPFAM" id="SSF47384">
    <property type="entry name" value="Homodimeric domain of signal transducing histidine kinase"/>
    <property type="match status" value="1"/>
</dbReference>
<dbReference type="AlphaFoldDB" id="A0A0U2XT53"/>
<evidence type="ECO:0000256" key="9">
    <source>
        <dbReference type="ARBA" id="ARBA00022840"/>
    </source>
</evidence>
<evidence type="ECO:0000256" key="8">
    <source>
        <dbReference type="ARBA" id="ARBA00022777"/>
    </source>
</evidence>
<keyword evidence="7" id="KW-0547">Nucleotide-binding</keyword>
<dbReference type="PRINTS" id="PR00344">
    <property type="entry name" value="BCTRLSENSOR"/>
</dbReference>
<dbReference type="GO" id="GO:0000155">
    <property type="term" value="F:phosphorelay sensor kinase activity"/>
    <property type="evidence" value="ECO:0007669"/>
    <property type="project" value="InterPro"/>
</dbReference>
<keyword evidence="4" id="KW-1003">Cell membrane</keyword>
<dbReference type="Pfam" id="PF02518">
    <property type="entry name" value="HATPase_c"/>
    <property type="match status" value="1"/>
</dbReference>